<dbReference type="RefSeq" id="WP_015979771.1">
    <property type="nucleotide sequence ID" value="NZ_CP073310.1"/>
</dbReference>
<evidence type="ECO:0000256" key="1">
    <source>
        <dbReference type="ARBA" id="ARBA00004379"/>
    </source>
</evidence>
<gene>
    <name evidence="6" type="ORF">N5E88_24490</name>
</gene>
<comment type="caution">
    <text evidence="6">The sequence shown here is derived from an EMBL/GenBank/DDBJ whole genome shotgun (WGS) entry which is preliminary data.</text>
</comment>
<keyword evidence="4 5" id="KW-1133">Transmembrane helix</keyword>
<dbReference type="Pfam" id="PF19978">
    <property type="entry name" value="Inovirus_G7P_2"/>
    <property type="match status" value="1"/>
</dbReference>
<keyword evidence="2 5" id="KW-0812">Transmembrane</keyword>
<dbReference type="SMR" id="A0AA42R3S5"/>
<dbReference type="InterPro" id="IPR045539">
    <property type="entry name" value="Inovirus_G7P_2"/>
</dbReference>
<evidence type="ECO:0000313" key="6">
    <source>
        <dbReference type="EMBL" id="MDH1482620.1"/>
    </source>
</evidence>
<sequence length="32" mass="3394">MSATDFDSLYQLIFNAGLVICFGLGVISGGQR</sequence>
<dbReference type="AlphaFoldDB" id="A0AA42R3S5"/>
<feature type="transmembrane region" description="Helical" evidence="5">
    <location>
        <begin position="12"/>
        <end position="30"/>
    </location>
</feature>
<reference evidence="6" key="1">
    <citation type="submission" date="2022-09" db="EMBL/GenBank/DDBJ databases">
        <title>Intensive care unit water sources are persistently colonized with multi-drug resistant bacteria and are the site of extensive horizontal gene transfer of antibiotic resistance genes.</title>
        <authorList>
            <person name="Diorio-Toth L."/>
        </authorList>
    </citation>
    <scope>NUCLEOTIDE SEQUENCE</scope>
    <source>
        <strain evidence="6">GD03711</strain>
    </source>
</reference>
<evidence type="ECO:0000256" key="3">
    <source>
        <dbReference type="ARBA" id="ARBA00022870"/>
    </source>
</evidence>
<dbReference type="EMBL" id="JAOCIY010000129">
    <property type="protein sequence ID" value="MDH1482620.1"/>
    <property type="molecule type" value="Genomic_DNA"/>
</dbReference>
<proteinExistence type="predicted"/>
<comment type="subcellular location">
    <subcellularLocation>
        <location evidence="1">Host membrane</location>
        <topology evidence="1">Single-pass membrane protein</topology>
    </subcellularLocation>
</comment>
<accession>A0AA42R3S5</accession>
<dbReference type="Proteomes" id="UP001161707">
    <property type="component" value="Unassembled WGS sequence"/>
</dbReference>
<evidence type="ECO:0000256" key="4">
    <source>
        <dbReference type="ARBA" id="ARBA00022989"/>
    </source>
</evidence>
<name>A0AA42R3S5_ENTCL</name>
<keyword evidence="3" id="KW-1043">Host membrane</keyword>
<evidence type="ECO:0000256" key="5">
    <source>
        <dbReference type="SAM" id="Phobius"/>
    </source>
</evidence>
<protein>
    <submittedName>
        <fullName evidence="6">Tail virion protein G7P-2</fullName>
    </submittedName>
</protein>
<organism evidence="6 7">
    <name type="scientific">Enterobacter cloacae</name>
    <dbReference type="NCBI Taxonomy" id="550"/>
    <lineage>
        <taxon>Bacteria</taxon>
        <taxon>Pseudomonadati</taxon>
        <taxon>Pseudomonadota</taxon>
        <taxon>Gammaproteobacteria</taxon>
        <taxon>Enterobacterales</taxon>
        <taxon>Enterobacteriaceae</taxon>
        <taxon>Enterobacter</taxon>
        <taxon>Enterobacter cloacae complex</taxon>
    </lineage>
</organism>
<evidence type="ECO:0000256" key="2">
    <source>
        <dbReference type="ARBA" id="ARBA00022692"/>
    </source>
</evidence>
<dbReference type="GO" id="GO:0033644">
    <property type="term" value="C:host cell membrane"/>
    <property type="evidence" value="ECO:0007669"/>
    <property type="project" value="UniProtKB-SubCell"/>
</dbReference>
<keyword evidence="5" id="KW-0472">Membrane</keyword>
<evidence type="ECO:0000313" key="7">
    <source>
        <dbReference type="Proteomes" id="UP001161707"/>
    </source>
</evidence>